<evidence type="ECO:0000313" key="2">
    <source>
        <dbReference type="Proteomes" id="UP001429564"/>
    </source>
</evidence>
<keyword evidence="2" id="KW-1185">Reference proteome</keyword>
<comment type="caution">
    <text evidence="1">The sequence shown here is derived from an EMBL/GenBank/DDBJ whole genome shotgun (WGS) entry which is preliminary data.</text>
</comment>
<name>A0ABX0W9B9_9RHOB</name>
<sequence length="143" mass="16226">MTKIEILQSWYDEVWSKGNLNVIDHLLVPDITANGVLTSIGLTREEFRDLVVAVRGLLQSIDVTLKQTVEQGDWLAALTEINAKRDDNGEPVSISSQVMVRFEGTRLAETHYQFDFFTMFEQLGQLPTDSLPICLTGQRLVWK</sequence>
<accession>A0ABX0W9B9</accession>
<dbReference type="EMBL" id="QHLQ01000015">
    <property type="protein sequence ID" value="NIZ62245.1"/>
    <property type="molecule type" value="Genomic_DNA"/>
</dbReference>
<dbReference type="RefSeq" id="WP_167684872.1">
    <property type="nucleotide sequence ID" value="NZ_QHLQ01000015.1"/>
</dbReference>
<dbReference type="Proteomes" id="UP001429564">
    <property type="component" value="Unassembled WGS sequence"/>
</dbReference>
<dbReference type="Pfam" id="PF07366">
    <property type="entry name" value="SnoaL"/>
    <property type="match status" value="1"/>
</dbReference>
<organism evidence="1 2">
    <name type="scientific">Parasedimentitalea denitrificans</name>
    <dbReference type="NCBI Taxonomy" id="2211118"/>
    <lineage>
        <taxon>Bacteria</taxon>
        <taxon>Pseudomonadati</taxon>
        <taxon>Pseudomonadota</taxon>
        <taxon>Alphaproteobacteria</taxon>
        <taxon>Rhodobacterales</taxon>
        <taxon>Paracoccaceae</taxon>
        <taxon>Parasedimentitalea</taxon>
    </lineage>
</organism>
<dbReference type="InterPro" id="IPR032710">
    <property type="entry name" value="NTF2-like_dom_sf"/>
</dbReference>
<proteinExistence type="predicted"/>
<evidence type="ECO:0008006" key="3">
    <source>
        <dbReference type="Google" id="ProtNLM"/>
    </source>
</evidence>
<evidence type="ECO:0000313" key="1">
    <source>
        <dbReference type="EMBL" id="NIZ62245.1"/>
    </source>
</evidence>
<dbReference type="InterPro" id="IPR009959">
    <property type="entry name" value="Cyclase_SnoaL-like"/>
</dbReference>
<gene>
    <name evidence="1" type="ORF">DL239_14815</name>
</gene>
<dbReference type="Gene3D" id="3.10.450.50">
    <property type="match status" value="1"/>
</dbReference>
<protein>
    <recommendedName>
        <fullName evidence="3">SnoaL-like polyketide cyclase</fullName>
    </recommendedName>
</protein>
<reference evidence="1 2" key="1">
    <citation type="submission" date="2018-05" db="EMBL/GenBank/DDBJ databases">
        <authorList>
            <person name="Zhang Y.-J."/>
        </authorList>
    </citation>
    <scope>NUCLEOTIDE SEQUENCE [LARGE SCALE GENOMIC DNA]</scope>
    <source>
        <strain evidence="1 2">CY04</strain>
    </source>
</reference>
<dbReference type="SUPFAM" id="SSF54427">
    <property type="entry name" value="NTF2-like"/>
    <property type="match status" value="1"/>
</dbReference>